<evidence type="ECO:0000256" key="1">
    <source>
        <dbReference type="SAM" id="MobiDB-lite"/>
    </source>
</evidence>
<comment type="caution">
    <text evidence="3">The sequence shown here is derived from an EMBL/GenBank/DDBJ whole genome shotgun (WGS) entry which is preliminary data.</text>
</comment>
<feature type="compositionally biased region" description="Low complexity" evidence="1">
    <location>
        <begin position="145"/>
        <end position="163"/>
    </location>
</feature>
<feature type="region of interest" description="Disordered" evidence="1">
    <location>
        <begin position="145"/>
        <end position="180"/>
    </location>
</feature>
<dbReference type="Proteomes" id="UP000517916">
    <property type="component" value="Unassembled WGS sequence"/>
</dbReference>
<feature type="transmembrane region" description="Helical" evidence="2">
    <location>
        <begin position="119"/>
        <end position="137"/>
    </location>
</feature>
<dbReference type="RefSeq" id="WP_182839694.1">
    <property type="nucleotide sequence ID" value="NZ_BAAABQ010000014.1"/>
</dbReference>
<keyword evidence="2" id="KW-0472">Membrane</keyword>
<feature type="transmembrane region" description="Helical" evidence="2">
    <location>
        <begin position="12"/>
        <end position="30"/>
    </location>
</feature>
<keyword evidence="2" id="KW-0812">Transmembrane</keyword>
<keyword evidence="2" id="KW-1133">Transmembrane helix</keyword>
<gene>
    <name evidence="3" type="ORF">BC739_007311</name>
</gene>
<evidence type="ECO:0000256" key="2">
    <source>
        <dbReference type="SAM" id="Phobius"/>
    </source>
</evidence>
<evidence type="ECO:0000313" key="3">
    <source>
        <dbReference type="EMBL" id="MBA8930078.1"/>
    </source>
</evidence>
<organism evidence="3 4">
    <name type="scientific">Kutzneria viridogrisea</name>
    <dbReference type="NCBI Taxonomy" id="47990"/>
    <lineage>
        <taxon>Bacteria</taxon>
        <taxon>Bacillati</taxon>
        <taxon>Actinomycetota</taxon>
        <taxon>Actinomycetes</taxon>
        <taxon>Pseudonocardiales</taxon>
        <taxon>Pseudonocardiaceae</taxon>
        <taxon>Kutzneria</taxon>
    </lineage>
</organism>
<reference evidence="3 4" key="1">
    <citation type="submission" date="2020-08" db="EMBL/GenBank/DDBJ databases">
        <title>Genomic Encyclopedia of Archaeal and Bacterial Type Strains, Phase II (KMG-II): from individual species to whole genera.</title>
        <authorList>
            <person name="Goeker M."/>
        </authorList>
    </citation>
    <scope>NUCLEOTIDE SEQUENCE [LARGE SCALE GENOMIC DNA]</scope>
    <source>
        <strain evidence="3 4">DSM 43850</strain>
    </source>
</reference>
<name>A0ABR6BT55_9PSEU</name>
<dbReference type="EMBL" id="JACJID010000006">
    <property type="protein sequence ID" value="MBA8930078.1"/>
    <property type="molecule type" value="Genomic_DNA"/>
</dbReference>
<sequence>MAVRQGPIRWVLILLVIGLVGVGAAAVVWWPTLGFSSTADATDPPVQATVVTSAQCGGPDAHDTVEAQVNGQRKQVPLSGCGQAKGTTLNVVIGTGANGQPLAQATDAAQVGGNRNGRLTALLMCLSGGAGALYAYLIRRRPRPAAEAPVPEPPAVVGAGPPVIGEQENADAPVSRTALS</sequence>
<evidence type="ECO:0000313" key="4">
    <source>
        <dbReference type="Proteomes" id="UP000517916"/>
    </source>
</evidence>
<proteinExistence type="predicted"/>
<keyword evidence="4" id="KW-1185">Reference proteome</keyword>
<protein>
    <submittedName>
        <fullName evidence="3">Uncharacterized protein</fullName>
    </submittedName>
</protein>
<accession>A0ABR6BT55</accession>